<comment type="similarity">
    <text evidence="3">Belongs to the bacterial flagellin family.</text>
</comment>
<comment type="subcellular location">
    <subcellularLocation>
        <location evidence="1">Bacterial flagellum</location>
    </subcellularLocation>
    <subcellularLocation>
        <location evidence="2">Secreted</location>
    </subcellularLocation>
</comment>
<keyword evidence="6" id="KW-0969">Cilium</keyword>
<proteinExistence type="inferred from homology"/>
<dbReference type="Proteomes" id="UP000076825">
    <property type="component" value="Chromosome 1"/>
</dbReference>
<dbReference type="EMBL" id="LT546645">
    <property type="protein sequence ID" value="SAI72903.1"/>
    <property type="molecule type" value="Genomic_DNA"/>
</dbReference>
<keyword evidence="7" id="KW-1185">Reference proteome</keyword>
<evidence type="ECO:0000256" key="3">
    <source>
        <dbReference type="ARBA" id="ARBA00005709"/>
    </source>
</evidence>
<protein>
    <submittedName>
        <fullName evidence="6">Flagellar hook-associated protein 3</fullName>
    </submittedName>
</protein>
<dbReference type="NCBIfam" id="TIGR02550">
    <property type="entry name" value="flagell_flgL"/>
    <property type="match status" value="1"/>
</dbReference>
<dbReference type="SUPFAM" id="SSF64518">
    <property type="entry name" value="Phase 1 flagellin"/>
    <property type="match status" value="1"/>
</dbReference>
<dbReference type="AlphaFoldDB" id="A0A157R763"/>
<dbReference type="GO" id="GO:0071973">
    <property type="term" value="P:bacterial-type flagellum-dependent cell motility"/>
    <property type="evidence" value="ECO:0007669"/>
    <property type="project" value="InterPro"/>
</dbReference>
<sequence>MRLSTALIYQNGLNGILNQESAMSRLNEQMSSGRRVLSPADDPLAASLAVNVSQTASMNGNYAANRGMLEQSLGAEENALKSVVLTLQDVLQRVVESGKGTLSDADRQSLATALTSSRDQLLGLANSTDGNGQYLFSGYKGQTQPYEIDSTGTVTYQGDTGQRMLQVEQSRQLAGSDIGSDIFSRAAAGTMAYIASAAPGNDGTGTFSAVSLDSPKPGNFVGSDFNVAFATNAATGALEYTITSSNPDFTPITAEYEDGKLIDMGGVSFKISGEPVAGDQFKVEMPSSDNMDMFATLNNLINALEAPSGGDPVRSAALSNQLATANKTLTLGLDNVLTVRASVGSRLNEIDALDATGTLNALSYSQQLSKLEDVDIYTTTTELLLRQVALQAASASFTRIIGSSLFSMNG</sequence>
<dbReference type="OrthoDB" id="9768249at2"/>
<evidence type="ECO:0000256" key="2">
    <source>
        <dbReference type="ARBA" id="ARBA00004613"/>
    </source>
</evidence>
<dbReference type="PANTHER" id="PTHR42792">
    <property type="entry name" value="FLAGELLIN"/>
    <property type="match status" value="1"/>
</dbReference>
<reference evidence="6 7" key="1">
    <citation type="submission" date="2016-04" db="EMBL/GenBank/DDBJ databases">
        <authorList>
            <consortium name="Pathogen Informatics"/>
        </authorList>
    </citation>
    <scope>NUCLEOTIDE SEQUENCE [LARGE SCALE GENOMIC DNA]</scope>
    <source>
        <strain evidence="6 7">H044680328</strain>
    </source>
</reference>
<dbReference type="Gene3D" id="1.20.1330.10">
    <property type="entry name" value="f41 fragment of flagellin, N-terminal domain"/>
    <property type="match status" value="2"/>
</dbReference>
<dbReference type="GO" id="GO:0005198">
    <property type="term" value="F:structural molecule activity"/>
    <property type="evidence" value="ECO:0007669"/>
    <property type="project" value="InterPro"/>
</dbReference>
<keyword evidence="6" id="KW-0282">Flagellum</keyword>
<evidence type="ECO:0000256" key="1">
    <source>
        <dbReference type="ARBA" id="ARBA00004365"/>
    </source>
</evidence>
<organism evidence="6 7">
    <name type="scientific">Bordetella trematum</name>
    <dbReference type="NCBI Taxonomy" id="123899"/>
    <lineage>
        <taxon>Bacteria</taxon>
        <taxon>Pseudomonadati</taxon>
        <taxon>Pseudomonadota</taxon>
        <taxon>Betaproteobacteria</taxon>
        <taxon>Burkholderiales</taxon>
        <taxon>Alcaligenaceae</taxon>
        <taxon>Bordetella</taxon>
    </lineage>
</organism>
<dbReference type="InterPro" id="IPR013384">
    <property type="entry name" value="Flagell_FlgL"/>
</dbReference>
<dbReference type="InterPro" id="IPR001492">
    <property type="entry name" value="Flagellin"/>
</dbReference>
<dbReference type="KEGG" id="btrm:SAMEA390648703451"/>
<feature type="domain" description="Flagellin N-terminal" evidence="5">
    <location>
        <begin position="4"/>
        <end position="140"/>
    </location>
</feature>
<keyword evidence="4" id="KW-0975">Bacterial flagellum</keyword>
<dbReference type="InterPro" id="IPR001029">
    <property type="entry name" value="Flagellin_N"/>
</dbReference>
<dbReference type="eggNOG" id="COG1344">
    <property type="taxonomic scope" value="Bacteria"/>
</dbReference>
<keyword evidence="6" id="KW-0966">Cell projection</keyword>
<dbReference type="GeneID" id="56589312"/>
<dbReference type="RefSeq" id="WP_025515891.1">
    <property type="nucleotide sequence ID" value="NZ_CP016340.1"/>
</dbReference>
<evidence type="ECO:0000313" key="7">
    <source>
        <dbReference type="Proteomes" id="UP000076825"/>
    </source>
</evidence>
<dbReference type="GO" id="GO:0005576">
    <property type="term" value="C:extracellular region"/>
    <property type="evidence" value="ECO:0007669"/>
    <property type="project" value="UniProtKB-SubCell"/>
</dbReference>
<dbReference type="GO" id="GO:0009424">
    <property type="term" value="C:bacterial-type flagellum hook"/>
    <property type="evidence" value="ECO:0007669"/>
    <property type="project" value="InterPro"/>
</dbReference>
<gene>
    <name evidence="6" type="primary">flaT</name>
    <name evidence="6" type="ORF">SAMEA3906487_03451</name>
</gene>
<dbReference type="PANTHER" id="PTHR42792:SF1">
    <property type="entry name" value="FLAGELLAR HOOK-ASSOCIATED PROTEIN 3"/>
    <property type="match status" value="1"/>
</dbReference>
<evidence type="ECO:0000256" key="4">
    <source>
        <dbReference type="ARBA" id="ARBA00023143"/>
    </source>
</evidence>
<dbReference type="Pfam" id="PF00669">
    <property type="entry name" value="Flagellin_N"/>
    <property type="match status" value="1"/>
</dbReference>
<dbReference type="PATRIC" id="fig|123899.6.peg.3451"/>
<name>A0A157R763_9BORD</name>
<dbReference type="STRING" id="123899.SAMEA3906487_03451"/>
<accession>A0A157R763</accession>
<evidence type="ECO:0000259" key="5">
    <source>
        <dbReference type="Pfam" id="PF00669"/>
    </source>
</evidence>
<evidence type="ECO:0000313" key="6">
    <source>
        <dbReference type="EMBL" id="SAI72903.1"/>
    </source>
</evidence>